<dbReference type="PROSITE" id="PS50901">
    <property type="entry name" value="FTSK"/>
    <property type="match status" value="1"/>
</dbReference>
<dbReference type="SUPFAM" id="SSF103473">
    <property type="entry name" value="MFS general substrate transporter"/>
    <property type="match status" value="1"/>
</dbReference>
<name>A0ABY4JFY0_9BACT</name>
<dbReference type="SUPFAM" id="SSF52540">
    <property type="entry name" value="P-loop containing nucleoside triphosphate hydrolases"/>
    <property type="match status" value="1"/>
</dbReference>
<dbReference type="Gene3D" id="3.40.50.300">
    <property type="entry name" value="P-loop containing nucleotide triphosphate hydrolases"/>
    <property type="match status" value="1"/>
</dbReference>
<dbReference type="InterPro" id="IPR036388">
    <property type="entry name" value="WH-like_DNA-bd_sf"/>
</dbReference>
<evidence type="ECO:0000313" key="17">
    <source>
        <dbReference type="EMBL" id="UPL50702.1"/>
    </source>
</evidence>
<dbReference type="Pfam" id="PF01580">
    <property type="entry name" value="FtsK_SpoIIIE"/>
    <property type="match status" value="1"/>
</dbReference>
<sequence length="1015" mass="109365">MAKNTYKQSSSAASGRTNEPRPVSEPRAARNPSSRPAEPEPTREAARRNEPAARAPRTTAAPKAPRKPLKLPAVNLSGLFSFLRDRRFQLFLGFFFLIGSIYLTIAFISFLFTGHADQSVTETVGRTPLKEAGQETGNWLGLIGAVLAQFLIQKGFGVAAFAAIPIVFFIGYKIVFRRAGVSFTYVLALCLFTMLWLSVLLGYVVLTIQSPDVDPNLAHSLDFLCGGVGYETAFWLDSLIGWGTVLLLAFLLISFVVFFFNVTSLNLNLRRSAGEEEDEVETEEPAYAPARRAQAANFASAEPHEEEEKDDSLGITLKRVGPLAPAASSEDEREEEEDEELPAQPLRTGPVAAPMPSAPHGVAASTAATVGAGGLAAAATALPLSVSSAAGSALTGAAAAFTTAAPASGPSFSVEIPAAEAAPVPVPKPTPAVISSVPTPLSLADLVDDDTPLPAPTAPVAPLVAAAPLVSTGLSFEVEDATTSSHELDPSAGADMAVIAEENEEEEAMPTGEYDPTLDLPRYQYPTLELLNDYGVAKAQVTKEELEANKDRIVETLGHYGINIASIKATIGPTVTLYEIVPDAGVRISKIKSLEDDIALSLAALGIRIIAPIPGKGTIGIEVPNAKKEMVSIRSVFNTDKFIGTEMDLPIAFGRTITNEVFVVDLAKMPHLLMAGATGQGKSVGLNVILASLLYKRHPSQLKFVLVDPKKVELSIFNKIERHFLAKLPDTEEPIITDTKKVVNTLNSLCMEMDRRYDLLKDAGCRNLKEYNRKFVERRLNPKKGHRYMPFIVLVIDELADLMMTAGKEVETPIARLAQLARAIGIHLIVATQRPSVNVITGIIKANFPCRISFKVTSKIDSRTILDAGGADQLIGQGDMLISQGSDIIRVQCAFIDTPEVDRLCDFVGEQQGYPDAYHLPEVVGESGGGNDAEDFDPAQRDSMFEEAARVIVTHQQGSTSLLQRRLKLGYNRAGRLIDQLEHAGIVGPFEGSKAREVLIPDEYSLEQLLNTLPR</sequence>
<evidence type="ECO:0000259" key="16">
    <source>
        <dbReference type="PROSITE" id="PS50901"/>
    </source>
</evidence>
<keyword evidence="3" id="KW-1003">Cell membrane</keyword>
<feature type="compositionally biased region" description="Basic and acidic residues" evidence="14">
    <location>
        <begin position="18"/>
        <end position="28"/>
    </location>
</feature>
<dbReference type="Gene3D" id="3.30.980.40">
    <property type="match status" value="1"/>
</dbReference>
<keyword evidence="10" id="KW-0238">DNA-binding</keyword>
<gene>
    <name evidence="17" type="ORF">MWH26_07315</name>
</gene>
<evidence type="ECO:0000256" key="5">
    <source>
        <dbReference type="ARBA" id="ARBA00022692"/>
    </source>
</evidence>
<keyword evidence="5 15" id="KW-0812">Transmembrane</keyword>
<organism evidence="17 18">
    <name type="scientific">Hymenobacter sublimis</name>
    <dbReference type="NCBI Taxonomy" id="2933777"/>
    <lineage>
        <taxon>Bacteria</taxon>
        <taxon>Pseudomonadati</taxon>
        <taxon>Bacteroidota</taxon>
        <taxon>Cytophagia</taxon>
        <taxon>Cytophagales</taxon>
        <taxon>Hymenobacteraceae</taxon>
        <taxon>Hymenobacter</taxon>
    </lineage>
</organism>
<keyword evidence="4" id="KW-0132">Cell division</keyword>
<dbReference type="InterPro" id="IPR027417">
    <property type="entry name" value="P-loop_NTPase"/>
</dbReference>
<dbReference type="SUPFAM" id="SSF46785">
    <property type="entry name" value="Winged helix' DNA-binding domain"/>
    <property type="match status" value="1"/>
</dbReference>
<evidence type="ECO:0000256" key="14">
    <source>
        <dbReference type="SAM" id="MobiDB-lite"/>
    </source>
</evidence>
<feature type="compositionally biased region" description="Basic and acidic residues" evidence="14">
    <location>
        <begin position="37"/>
        <end position="51"/>
    </location>
</feature>
<dbReference type="Pfam" id="PF09397">
    <property type="entry name" value="FtsK_gamma"/>
    <property type="match status" value="1"/>
</dbReference>
<reference evidence="17 18" key="1">
    <citation type="submission" date="2022-04" db="EMBL/GenBank/DDBJ databases">
        <title>Hymenobacter sp. isolated from the air.</title>
        <authorList>
            <person name="Won M."/>
            <person name="Lee C.-M."/>
            <person name="Woen H.-Y."/>
            <person name="Kwon S.-W."/>
        </authorList>
    </citation>
    <scope>NUCLEOTIDE SEQUENCE [LARGE SCALE GENOMIC DNA]</scope>
    <source>
        <strain evidence="18">5516 S-25</strain>
    </source>
</reference>
<evidence type="ECO:0000256" key="7">
    <source>
        <dbReference type="ARBA" id="ARBA00022829"/>
    </source>
</evidence>
<evidence type="ECO:0000256" key="6">
    <source>
        <dbReference type="ARBA" id="ARBA00022741"/>
    </source>
</evidence>
<keyword evidence="7" id="KW-0159">Chromosome partition</keyword>
<feature type="transmembrane region" description="Helical" evidence="15">
    <location>
        <begin position="183"/>
        <end position="206"/>
    </location>
</feature>
<feature type="domain" description="FtsK" evidence="16">
    <location>
        <begin position="658"/>
        <end position="863"/>
    </location>
</feature>
<dbReference type="InterPro" id="IPR041027">
    <property type="entry name" value="FtsK_alpha"/>
</dbReference>
<evidence type="ECO:0000256" key="11">
    <source>
        <dbReference type="ARBA" id="ARBA00023136"/>
    </source>
</evidence>
<evidence type="ECO:0000313" key="18">
    <source>
        <dbReference type="Proteomes" id="UP000829647"/>
    </source>
</evidence>
<dbReference type="InterPro" id="IPR025199">
    <property type="entry name" value="FtsK_4TM"/>
</dbReference>
<dbReference type="SMART" id="SM00843">
    <property type="entry name" value="Ftsk_gamma"/>
    <property type="match status" value="1"/>
</dbReference>
<dbReference type="PANTHER" id="PTHR22683">
    <property type="entry name" value="SPORULATION PROTEIN RELATED"/>
    <property type="match status" value="1"/>
</dbReference>
<comment type="similarity">
    <text evidence="2">Belongs to the FtsK/SpoIIIE/SftA family.</text>
</comment>
<dbReference type="InterPro" id="IPR002543">
    <property type="entry name" value="FtsK_dom"/>
</dbReference>
<dbReference type="Gene3D" id="1.10.10.10">
    <property type="entry name" value="Winged helix-like DNA-binding domain superfamily/Winged helix DNA-binding domain"/>
    <property type="match status" value="1"/>
</dbReference>
<feature type="compositionally biased region" description="Low complexity" evidence="14">
    <location>
        <begin position="286"/>
        <end position="301"/>
    </location>
</feature>
<keyword evidence="6 13" id="KW-0547">Nucleotide-binding</keyword>
<feature type="transmembrane region" description="Helical" evidence="15">
    <location>
        <begin position="90"/>
        <end position="112"/>
    </location>
</feature>
<dbReference type="PANTHER" id="PTHR22683:SF41">
    <property type="entry name" value="DNA TRANSLOCASE FTSK"/>
    <property type="match status" value="1"/>
</dbReference>
<dbReference type="InterPro" id="IPR018541">
    <property type="entry name" value="Ftsk_gamma"/>
</dbReference>
<evidence type="ECO:0000256" key="4">
    <source>
        <dbReference type="ARBA" id="ARBA00022618"/>
    </source>
</evidence>
<dbReference type="RefSeq" id="WP_247976685.1">
    <property type="nucleotide sequence ID" value="NZ_CP095848.1"/>
</dbReference>
<dbReference type="InterPro" id="IPR050206">
    <property type="entry name" value="FtsK/SpoIIIE/SftA"/>
</dbReference>
<evidence type="ECO:0000256" key="12">
    <source>
        <dbReference type="ARBA" id="ARBA00023306"/>
    </source>
</evidence>
<feature type="compositionally biased region" description="Acidic residues" evidence="14">
    <location>
        <begin position="275"/>
        <end position="284"/>
    </location>
</feature>
<dbReference type="Pfam" id="PF13491">
    <property type="entry name" value="FtsK_4TM"/>
    <property type="match status" value="1"/>
</dbReference>
<keyword evidence="11 15" id="KW-0472">Membrane</keyword>
<protein>
    <submittedName>
        <fullName evidence="17">DNA translocase FtsK 4TM domain-containing protein</fullName>
    </submittedName>
</protein>
<dbReference type="InterPro" id="IPR036259">
    <property type="entry name" value="MFS_trans_sf"/>
</dbReference>
<feature type="compositionally biased region" description="Polar residues" evidence="14">
    <location>
        <begin position="1"/>
        <end position="17"/>
    </location>
</feature>
<evidence type="ECO:0000256" key="2">
    <source>
        <dbReference type="ARBA" id="ARBA00006474"/>
    </source>
</evidence>
<dbReference type="InterPro" id="IPR036390">
    <property type="entry name" value="WH_DNA-bd_sf"/>
</dbReference>
<dbReference type="Proteomes" id="UP000829647">
    <property type="component" value="Chromosome"/>
</dbReference>
<evidence type="ECO:0000256" key="3">
    <source>
        <dbReference type="ARBA" id="ARBA00022475"/>
    </source>
</evidence>
<feature type="compositionally biased region" description="Acidic residues" evidence="14">
    <location>
        <begin position="329"/>
        <end position="341"/>
    </location>
</feature>
<evidence type="ECO:0000256" key="9">
    <source>
        <dbReference type="ARBA" id="ARBA00022989"/>
    </source>
</evidence>
<evidence type="ECO:0000256" key="15">
    <source>
        <dbReference type="SAM" id="Phobius"/>
    </source>
</evidence>
<keyword evidence="12" id="KW-0131">Cell cycle</keyword>
<evidence type="ECO:0000256" key="10">
    <source>
        <dbReference type="ARBA" id="ARBA00023125"/>
    </source>
</evidence>
<feature type="region of interest" description="Disordered" evidence="14">
    <location>
        <begin position="271"/>
        <end position="361"/>
    </location>
</feature>
<evidence type="ECO:0000256" key="1">
    <source>
        <dbReference type="ARBA" id="ARBA00004651"/>
    </source>
</evidence>
<feature type="transmembrane region" description="Helical" evidence="15">
    <location>
        <begin position="239"/>
        <end position="262"/>
    </location>
</feature>
<feature type="compositionally biased region" description="Low complexity" evidence="14">
    <location>
        <begin position="52"/>
        <end position="63"/>
    </location>
</feature>
<feature type="binding site" evidence="13">
    <location>
        <begin position="676"/>
        <end position="683"/>
    </location>
    <ligand>
        <name>ATP</name>
        <dbReference type="ChEBI" id="CHEBI:30616"/>
    </ligand>
</feature>
<feature type="region of interest" description="Disordered" evidence="14">
    <location>
        <begin position="1"/>
        <end position="66"/>
    </location>
</feature>
<proteinExistence type="inferred from homology"/>
<evidence type="ECO:0000256" key="8">
    <source>
        <dbReference type="ARBA" id="ARBA00022840"/>
    </source>
</evidence>
<keyword evidence="8 13" id="KW-0067">ATP-binding</keyword>
<feature type="transmembrane region" description="Helical" evidence="15">
    <location>
        <begin position="156"/>
        <end position="176"/>
    </location>
</feature>
<keyword evidence="9 15" id="KW-1133">Transmembrane helix</keyword>
<evidence type="ECO:0000256" key="13">
    <source>
        <dbReference type="PROSITE-ProRule" id="PRU00289"/>
    </source>
</evidence>
<accession>A0ABY4JFY0</accession>
<dbReference type="EMBL" id="CP095848">
    <property type="protein sequence ID" value="UPL50702.1"/>
    <property type="molecule type" value="Genomic_DNA"/>
</dbReference>
<keyword evidence="18" id="KW-1185">Reference proteome</keyword>
<dbReference type="Pfam" id="PF17854">
    <property type="entry name" value="FtsK_alpha"/>
    <property type="match status" value="1"/>
</dbReference>
<comment type="subcellular location">
    <subcellularLocation>
        <location evidence="1">Cell membrane</location>
        <topology evidence="1">Multi-pass membrane protein</topology>
    </subcellularLocation>
</comment>